<dbReference type="EMBL" id="JAEQNA010000002">
    <property type="protein sequence ID" value="MBL0420627.1"/>
    <property type="molecule type" value="Genomic_DNA"/>
</dbReference>
<evidence type="ECO:0000259" key="1">
    <source>
        <dbReference type="Pfam" id="PF23621"/>
    </source>
</evidence>
<organism evidence="2 3">
    <name type="scientific">Ramlibacter aurantiacus</name>
    <dbReference type="NCBI Taxonomy" id="2801330"/>
    <lineage>
        <taxon>Bacteria</taxon>
        <taxon>Pseudomonadati</taxon>
        <taxon>Pseudomonadota</taxon>
        <taxon>Betaproteobacteria</taxon>
        <taxon>Burkholderiales</taxon>
        <taxon>Comamonadaceae</taxon>
        <taxon>Ramlibacter</taxon>
    </lineage>
</organism>
<sequence length="147" mass="16565">MVHSFRVWLIGASLLLSACGGGFVYYSDFDFDDPGEAHAFFVFRLRGHGPEQEFRVLARSAEFVRGARAELRLPPSERRSTVEGQVVPGSAGFNAPWSWHLEDVRLIHPLPQAFCDGLPTEVQARLTEWVERIQRFCPSAAFVWSEG</sequence>
<evidence type="ECO:0000313" key="3">
    <source>
        <dbReference type="Proteomes" id="UP000613011"/>
    </source>
</evidence>
<dbReference type="PROSITE" id="PS51257">
    <property type="entry name" value="PROKAR_LIPOPROTEIN"/>
    <property type="match status" value="1"/>
</dbReference>
<keyword evidence="3" id="KW-1185">Reference proteome</keyword>
<dbReference type="Proteomes" id="UP000613011">
    <property type="component" value="Unassembled WGS sequence"/>
</dbReference>
<accession>A0A936ZGR6</accession>
<gene>
    <name evidence="2" type="ORF">JI739_09755</name>
</gene>
<dbReference type="AlphaFoldDB" id="A0A936ZGR6"/>
<name>A0A936ZGR6_9BURK</name>
<dbReference type="Pfam" id="PF23621">
    <property type="entry name" value="BP74_N"/>
    <property type="match status" value="1"/>
</dbReference>
<protein>
    <recommendedName>
        <fullName evidence="1">BP74 N-terminal domain-containing protein</fullName>
    </recommendedName>
</protein>
<feature type="domain" description="BP74 N-terminal" evidence="1">
    <location>
        <begin position="39"/>
        <end position="146"/>
    </location>
</feature>
<dbReference type="InterPro" id="IPR056422">
    <property type="entry name" value="BP74_N"/>
</dbReference>
<comment type="caution">
    <text evidence="2">The sequence shown here is derived from an EMBL/GenBank/DDBJ whole genome shotgun (WGS) entry which is preliminary data.</text>
</comment>
<evidence type="ECO:0000313" key="2">
    <source>
        <dbReference type="EMBL" id="MBL0420627.1"/>
    </source>
</evidence>
<dbReference type="RefSeq" id="WP_201683691.1">
    <property type="nucleotide sequence ID" value="NZ_JAEQNA010000002.1"/>
</dbReference>
<reference evidence="2" key="1">
    <citation type="submission" date="2021-01" db="EMBL/GenBank/DDBJ databases">
        <title>Ramlibacter sp. strain AW1 16S ribosomal RNA gene Genome sequencing and assembly.</title>
        <authorList>
            <person name="Kang M."/>
        </authorList>
    </citation>
    <scope>NUCLEOTIDE SEQUENCE</scope>
    <source>
        <strain evidence="2">AW1</strain>
    </source>
</reference>
<proteinExistence type="predicted"/>